<dbReference type="Proteomes" id="UP000241595">
    <property type="component" value="Unassembled WGS sequence"/>
</dbReference>
<reference evidence="8 9" key="1">
    <citation type="submission" date="2017-01" db="EMBL/GenBank/DDBJ databases">
        <authorList>
            <consortium name="Urmite Genomes"/>
        </authorList>
    </citation>
    <scope>NUCLEOTIDE SEQUENCE [LARGE SCALE GENOMIC DNA]</scope>
    <source>
        <strain evidence="8 9">AB308</strain>
    </source>
</reference>
<protein>
    <submittedName>
        <fullName evidence="8">Predicted flavoprotein CzcO associated with the cation diffusion facilitator CzcD</fullName>
    </submittedName>
</protein>
<evidence type="ECO:0000256" key="1">
    <source>
        <dbReference type="ARBA" id="ARBA00001974"/>
    </source>
</evidence>
<feature type="non-terminal residue" evidence="8">
    <location>
        <position position="1"/>
    </location>
</feature>
<comment type="similarity">
    <text evidence="2">Belongs to the FAD-binding monooxygenase family.</text>
</comment>
<dbReference type="PANTHER" id="PTHR43098">
    <property type="entry name" value="L-ORNITHINE N(5)-MONOOXYGENASE-RELATED"/>
    <property type="match status" value="1"/>
</dbReference>
<keyword evidence="3" id="KW-0285">Flavoprotein</keyword>
<sequence length="592" mass="66044">LTDTVGVTFDVEALRRRYAEERARRLRPDGIAQYVETAGAFARFAEDPWVDGTFTREPLTDEVDVAVIGAGFGGLLTGARLREHGVGSVRLIDRAADVGGTWYWNRYPGIACDVESYVYMPLLEELGYLPSDKYARGSEIFAHCQRIAERYDLYRDACLRTEVHEIRWNAETSRWIIRTNHGDEMRAKFVSMANGYQAKPKLPGIEGLGRFRGKAFHTSRWDYGYTGERLENLAGKRVGIIGTGATAVQCVPHLAAAAQRLFVFQRTPSSVDVRANRPTDANWANTLRPGWQRERIRNFQVLTAGGRAEEDLVADAWTSITRKLPVMRQDGDGAPALNIELADFAKMEEIRRRVDEVVADPDTAEALKPWYGYFCKRPCFHDDYLQTFNRDNVILVDTRGRGVERITEDGVVVDGVTYELDCLIFATGFEVGTDYCRRTGFELIGRDGVTLTDRWRDGVRTFQGLCANGFPNCFIESIAQAGLTVNFPYLLDVQASHAAWIIAWALARGVSEIEASPAAEAAWVDMVVARSSATAERAKTCTPGYYNREGKADAKTRQGSFFIGAPTEYDDILTAWRAAGEMEGLEIRGAGP</sequence>
<dbReference type="EMBL" id="FTRV01000013">
    <property type="protein sequence ID" value="SPM29638.1"/>
    <property type="molecule type" value="Genomic_DNA"/>
</dbReference>
<comment type="cofactor">
    <cofactor evidence="1">
        <name>FAD</name>
        <dbReference type="ChEBI" id="CHEBI:57692"/>
    </cofactor>
</comment>
<name>A0A2U3NDN9_9MYCO</name>
<evidence type="ECO:0000256" key="5">
    <source>
        <dbReference type="ARBA" id="ARBA00022857"/>
    </source>
</evidence>
<dbReference type="InterPro" id="IPR020946">
    <property type="entry name" value="Flavin_mOase-like"/>
</dbReference>
<keyword evidence="4" id="KW-0274">FAD</keyword>
<dbReference type="GO" id="GO:0050660">
    <property type="term" value="F:flavin adenine dinucleotide binding"/>
    <property type="evidence" value="ECO:0007669"/>
    <property type="project" value="InterPro"/>
</dbReference>
<evidence type="ECO:0000256" key="2">
    <source>
        <dbReference type="ARBA" id="ARBA00010139"/>
    </source>
</evidence>
<dbReference type="Pfam" id="PF00743">
    <property type="entry name" value="FMO-like"/>
    <property type="match status" value="1"/>
</dbReference>
<dbReference type="SUPFAM" id="SSF51905">
    <property type="entry name" value="FAD/NAD(P)-binding domain"/>
    <property type="match status" value="1"/>
</dbReference>
<accession>A0A2U3NDN9</accession>
<dbReference type="InterPro" id="IPR050775">
    <property type="entry name" value="FAD-binding_Monooxygenases"/>
</dbReference>
<proteinExistence type="inferred from homology"/>
<evidence type="ECO:0000313" key="8">
    <source>
        <dbReference type="EMBL" id="SPM29638.1"/>
    </source>
</evidence>
<dbReference type="PANTHER" id="PTHR43098:SF4">
    <property type="entry name" value="BLR3857 PROTEIN"/>
    <property type="match status" value="1"/>
</dbReference>
<evidence type="ECO:0000256" key="3">
    <source>
        <dbReference type="ARBA" id="ARBA00022630"/>
    </source>
</evidence>
<evidence type="ECO:0000313" key="9">
    <source>
        <dbReference type="Proteomes" id="UP000241595"/>
    </source>
</evidence>
<evidence type="ECO:0000256" key="6">
    <source>
        <dbReference type="ARBA" id="ARBA00023002"/>
    </source>
</evidence>
<dbReference type="STRING" id="1841859.GCA_900157385_03130"/>
<keyword evidence="7" id="KW-0503">Monooxygenase</keyword>
<keyword evidence="5" id="KW-0521">NADP</keyword>
<gene>
    <name evidence="8" type="ORF">MTAB308_3130</name>
</gene>
<dbReference type="GO" id="GO:0050661">
    <property type="term" value="F:NADP binding"/>
    <property type="evidence" value="ECO:0007669"/>
    <property type="project" value="InterPro"/>
</dbReference>
<organism evidence="8 9">
    <name type="scientific">Mycobacterium terramassiliense</name>
    <dbReference type="NCBI Taxonomy" id="1841859"/>
    <lineage>
        <taxon>Bacteria</taxon>
        <taxon>Bacillati</taxon>
        <taxon>Actinomycetota</taxon>
        <taxon>Actinomycetes</taxon>
        <taxon>Mycobacteriales</taxon>
        <taxon>Mycobacteriaceae</taxon>
        <taxon>Mycobacterium</taxon>
    </lineage>
</organism>
<evidence type="ECO:0000256" key="7">
    <source>
        <dbReference type="ARBA" id="ARBA00023033"/>
    </source>
</evidence>
<dbReference type="AlphaFoldDB" id="A0A2U3NDN9"/>
<keyword evidence="6" id="KW-0560">Oxidoreductase</keyword>
<dbReference type="InterPro" id="IPR036188">
    <property type="entry name" value="FAD/NAD-bd_sf"/>
</dbReference>
<keyword evidence="9" id="KW-1185">Reference proteome</keyword>
<evidence type="ECO:0000256" key="4">
    <source>
        <dbReference type="ARBA" id="ARBA00022827"/>
    </source>
</evidence>
<dbReference type="FunFam" id="3.50.50.60:FF:000341">
    <property type="entry name" value="Baeyer-Villiger monooxygenase"/>
    <property type="match status" value="1"/>
</dbReference>
<dbReference type="Gene3D" id="3.50.50.60">
    <property type="entry name" value="FAD/NAD(P)-binding domain"/>
    <property type="match status" value="2"/>
</dbReference>
<dbReference type="GO" id="GO:0004499">
    <property type="term" value="F:N,N-dimethylaniline monooxygenase activity"/>
    <property type="evidence" value="ECO:0007669"/>
    <property type="project" value="InterPro"/>
</dbReference>